<feature type="signal peptide" evidence="1">
    <location>
        <begin position="1"/>
        <end position="20"/>
    </location>
</feature>
<name>A0A0P6XMZ2_9CHLR</name>
<feature type="chain" id="PRO_5006133137" description="3-keto-disaccharide hydrolase domain-containing protein" evidence="1">
    <location>
        <begin position="21"/>
        <end position="295"/>
    </location>
</feature>
<evidence type="ECO:0008006" key="4">
    <source>
        <dbReference type="Google" id="ProtNLM"/>
    </source>
</evidence>
<dbReference type="RefSeq" id="WP_075062447.1">
    <property type="nucleotide sequence ID" value="NZ_LGCL01000021.1"/>
</dbReference>
<keyword evidence="3" id="KW-1185">Reference proteome</keyword>
<dbReference type="AlphaFoldDB" id="A0A0P6XMZ2"/>
<evidence type="ECO:0000313" key="2">
    <source>
        <dbReference type="EMBL" id="KPL77803.1"/>
    </source>
</evidence>
<dbReference type="Proteomes" id="UP000050417">
    <property type="component" value="Unassembled WGS sequence"/>
</dbReference>
<accession>A0A0P6XMZ2</accession>
<dbReference type="PROSITE" id="PS51257">
    <property type="entry name" value="PROKAR_LIPOPROTEIN"/>
    <property type="match status" value="1"/>
</dbReference>
<keyword evidence="1" id="KW-0732">Signal</keyword>
<dbReference type="Gene3D" id="2.60.120.560">
    <property type="entry name" value="Exo-inulinase, domain 1"/>
    <property type="match status" value="1"/>
</dbReference>
<protein>
    <recommendedName>
        <fullName evidence="4">3-keto-disaccharide hydrolase domain-containing protein</fullName>
    </recommendedName>
</protein>
<reference evidence="2 3" key="1">
    <citation type="submission" date="2015-07" db="EMBL/GenBank/DDBJ databases">
        <title>Genome sequence of Ornatilinea apprima DSM 23815.</title>
        <authorList>
            <person name="Hemp J."/>
            <person name="Ward L.M."/>
            <person name="Pace L.A."/>
            <person name="Fischer W.W."/>
        </authorList>
    </citation>
    <scope>NUCLEOTIDE SEQUENCE [LARGE SCALE GENOMIC DNA]</scope>
    <source>
        <strain evidence="2 3">P3M-1</strain>
    </source>
</reference>
<dbReference type="EMBL" id="LGCL01000021">
    <property type="protein sequence ID" value="KPL77803.1"/>
    <property type="molecule type" value="Genomic_DNA"/>
</dbReference>
<dbReference type="OrthoDB" id="165319at2"/>
<comment type="caution">
    <text evidence="2">The sequence shown here is derived from an EMBL/GenBank/DDBJ whole genome shotgun (WGS) entry which is preliminary data.</text>
</comment>
<sequence length="295" mass="32848">MKSRISILIVSCLLILLMLACGTSNELTNPPAGSPDSNQSASETAAALAKQSAQIEATNVAIQATNQAILDAQATLLAPTETPEDPFAGEDYQGEEIPSDPEMVEITTEAREKLQPLFAEGLLSDDDLETAEFYRLDDFDESWAQINWYQWWNTGYQPQNFIIRVDSAWETASNTANWFSSGCDFVYSESDESNHYMTFLALDGNVHTFRNLKNKFTEMKGGYYGKVGTPNGDAELLLMVKDQYVTFFVNGRKVVRFQDPNLTAGNLGLTLNSGTIKDYGFRCMMTDIDLWILAE</sequence>
<evidence type="ECO:0000256" key="1">
    <source>
        <dbReference type="SAM" id="SignalP"/>
    </source>
</evidence>
<gene>
    <name evidence="2" type="ORF">ADN00_07900</name>
</gene>
<proteinExistence type="predicted"/>
<evidence type="ECO:0000313" key="3">
    <source>
        <dbReference type="Proteomes" id="UP000050417"/>
    </source>
</evidence>
<organism evidence="2 3">
    <name type="scientific">Ornatilinea apprima</name>
    <dbReference type="NCBI Taxonomy" id="1134406"/>
    <lineage>
        <taxon>Bacteria</taxon>
        <taxon>Bacillati</taxon>
        <taxon>Chloroflexota</taxon>
        <taxon>Anaerolineae</taxon>
        <taxon>Anaerolineales</taxon>
        <taxon>Anaerolineaceae</taxon>
        <taxon>Ornatilinea</taxon>
    </lineage>
</organism>
<dbReference type="STRING" id="1134406.ADN00_07900"/>